<evidence type="ECO:0000256" key="2">
    <source>
        <dbReference type="ARBA" id="ARBA00022801"/>
    </source>
</evidence>
<dbReference type="EMBL" id="ML735232">
    <property type="protein sequence ID" value="KAE8393020.1"/>
    <property type="molecule type" value="Genomic_DNA"/>
</dbReference>
<dbReference type="GO" id="GO:0004725">
    <property type="term" value="F:protein tyrosine phosphatase activity"/>
    <property type="evidence" value="ECO:0007669"/>
    <property type="project" value="TreeGrafter"/>
</dbReference>
<accession>A0A5N6G5D4</accession>
<dbReference type="PROSITE" id="PS50054">
    <property type="entry name" value="TYR_PHOSPHATASE_DUAL"/>
    <property type="match status" value="1"/>
</dbReference>
<dbReference type="GO" id="GO:0004722">
    <property type="term" value="F:protein serine/threonine phosphatase activity"/>
    <property type="evidence" value="ECO:0007669"/>
    <property type="project" value="UniProtKB-EC"/>
</dbReference>
<dbReference type="GO" id="GO:0007165">
    <property type="term" value="P:signal transduction"/>
    <property type="evidence" value="ECO:0007669"/>
    <property type="project" value="TreeGrafter"/>
</dbReference>
<dbReference type="PANTHER" id="PTHR45948:SF2">
    <property type="entry name" value="DUAL SPECIFICITY PROTEIN PHOSPHATASE"/>
    <property type="match status" value="1"/>
</dbReference>
<dbReference type="OrthoDB" id="10252009at2759"/>
<dbReference type="PROSITE" id="PS00383">
    <property type="entry name" value="TYR_PHOSPHATASE_1"/>
    <property type="match status" value="1"/>
</dbReference>
<evidence type="ECO:0000256" key="5">
    <source>
        <dbReference type="ARBA" id="ARBA00048336"/>
    </source>
</evidence>
<evidence type="ECO:0000256" key="4">
    <source>
        <dbReference type="ARBA" id="ARBA00047761"/>
    </source>
</evidence>
<dbReference type="InterPro" id="IPR029021">
    <property type="entry name" value="Prot-tyrosine_phosphatase-like"/>
</dbReference>
<evidence type="ECO:0000256" key="3">
    <source>
        <dbReference type="ARBA" id="ARBA00022912"/>
    </source>
</evidence>
<evidence type="ECO:0000256" key="1">
    <source>
        <dbReference type="ARBA" id="ARBA00008601"/>
    </source>
</evidence>
<dbReference type="PANTHER" id="PTHR45948">
    <property type="entry name" value="DUAL SPECIFICITY PROTEIN PHOSPHATASE DDB_G0269404-RELATED"/>
    <property type="match status" value="1"/>
</dbReference>
<dbReference type="OMA" id="WIRCDDT"/>
<dbReference type="Pfam" id="PF00782">
    <property type="entry name" value="DSPc"/>
    <property type="match status" value="1"/>
</dbReference>
<dbReference type="InterPro" id="IPR020422">
    <property type="entry name" value="TYR_PHOSPHATASE_DUAL_dom"/>
</dbReference>
<keyword evidence="3" id="KW-0904">Protein phosphatase</keyword>
<dbReference type="InterPro" id="IPR000387">
    <property type="entry name" value="Tyr_Pase_dom"/>
</dbReference>
<dbReference type="GO" id="GO:0005829">
    <property type="term" value="C:cytosol"/>
    <property type="evidence" value="ECO:0007669"/>
    <property type="project" value="TreeGrafter"/>
</dbReference>
<dbReference type="Proteomes" id="UP000326877">
    <property type="component" value="Unassembled WGS sequence"/>
</dbReference>
<dbReference type="SMART" id="SM00195">
    <property type="entry name" value="DSPc"/>
    <property type="match status" value="1"/>
</dbReference>
<comment type="catalytic activity">
    <reaction evidence="4">
        <text>O-phospho-L-seryl-[protein] + H2O = L-seryl-[protein] + phosphate</text>
        <dbReference type="Rhea" id="RHEA:20629"/>
        <dbReference type="Rhea" id="RHEA-COMP:9863"/>
        <dbReference type="Rhea" id="RHEA-COMP:11604"/>
        <dbReference type="ChEBI" id="CHEBI:15377"/>
        <dbReference type="ChEBI" id="CHEBI:29999"/>
        <dbReference type="ChEBI" id="CHEBI:43474"/>
        <dbReference type="ChEBI" id="CHEBI:83421"/>
        <dbReference type="EC" id="3.1.3.16"/>
    </reaction>
</comment>
<reference evidence="6" key="1">
    <citation type="submission" date="2019-04" db="EMBL/GenBank/DDBJ databases">
        <title>Friends and foes A comparative genomics studyof 23 Aspergillus species from section Flavi.</title>
        <authorList>
            <consortium name="DOE Joint Genome Institute"/>
            <person name="Kjaerbolling I."/>
            <person name="Vesth T."/>
            <person name="Frisvad J.C."/>
            <person name="Nybo J.L."/>
            <person name="Theobald S."/>
            <person name="Kildgaard S."/>
            <person name="Isbrandt T."/>
            <person name="Kuo A."/>
            <person name="Sato A."/>
            <person name="Lyhne E.K."/>
            <person name="Kogle M.E."/>
            <person name="Wiebenga A."/>
            <person name="Kun R.S."/>
            <person name="Lubbers R.J."/>
            <person name="Makela M.R."/>
            <person name="Barry K."/>
            <person name="Chovatia M."/>
            <person name="Clum A."/>
            <person name="Daum C."/>
            <person name="Haridas S."/>
            <person name="He G."/>
            <person name="LaButti K."/>
            <person name="Lipzen A."/>
            <person name="Mondo S."/>
            <person name="Riley R."/>
            <person name="Salamov A."/>
            <person name="Simmons B.A."/>
            <person name="Magnuson J.K."/>
            <person name="Henrissat B."/>
            <person name="Mortensen U.H."/>
            <person name="Larsen T.O."/>
            <person name="Devries R.P."/>
            <person name="Grigoriev I.V."/>
            <person name="Machida M."/>
            <person name="Baker S.E."/>
            <person name="Andersen M.R."/>
        </authorList>
    </citation>
    <scope>NUCLEOTIDE SEQUENCE [LARGE SCALE GENOMIC DNA]</scope>
    <source>
        <strain evidence="6">IBT 14317</strain>
    </source>
</reference>
<accession>A0A5N7CFR2</accession>
<comment type="similarity">
    <text evidence="1">Belongs to the protein-tyrosine phosphatase family. Non-receptor class dual specificity subfamily.</text>
</comment>
<dbReference type="AlphaFoldDB" id="A0A5N7CFR2"/>
<name>A0A5N7CFR2_PETAA</name>
<protein>
    <submittedName>
        <fullName evidence="6">Dual specificity phosphatase</fullName>
    </submittedName>
</protein>
<dbReference type="SUPFAM" id="SSF52799">
    <property type="entry name" value="(Phosphotyrosine protein) phosphatases II"/>
    <property type="match status" value="1"/>
</dbReference>
<keyword evidence="2" id="KW-0378">Hydrolase</keyword>
<dbReference type="CDD" id="cd14498">
    <property type="entry name" value="DSP"/>
    <property type="match status" value="1"/>
</dbReference>
<gene>
    <name evidence="6" type="ORF">BDV23DRAFT_180898</name>
</gene>
<comment type="catalytic activity">
    <reaction evidence="5">
        <text>O-phospho-L-threonyl-[protein] + H2O = L-threonyl-[protein] + phosphate</text>
        <dbReference type="Rhea" id="RHEA:47004"/>
        <dbReference type="Rhea" id="RHEA-COMP:11060"/>
        <dbReference type="Rhea" id="RHEA-COMP:11605"/>
        <dbReference type="ChEBI" id="CHEBI:15377"/>
        <dbReference type="ChEBI" id="CHEBI:30013"/>
        <dbReference type="ChEBI" id="CHEBI:43474"/>
        <dbReference type="ChEBI" id="CHEBI:61977"/>
        <dbReference type="EC" id="3.1.3.16"/>
    </reaction>
</comment>
<dbReference type="InterPro" id="IPR000340">
    <property type="entry name" value="Dual-sp_phosphatase_cat-dom"/>
</dbReference>
<proteinExistence type="inferred from homology"/>
<evidence type="ECO:0000313" key="6">
    <source>
        <dbReference type="EMBL" id="KAE8393020.1"/>
    </source>
</evidence>
<dbReference type="Gene3D" id="3.90.190.10">
    <property type="entry name" value="Protein tyrosine phosphatase superfamily"/>
    <property type="match status" value="1"/>
</dbReference>
<dbReference type="InterPro" id="IPR016130">
    <property type="entry name" value="Tyr_Pase_AS"/>
</dbReference>
<dbReference type="PROSITE" id="PS50056">
    <property type="entry name" value="TYR_PHOSPHATASE_2"/>
    <property type="match status" value="1"/>
</dbReference>
<sequence>MQARKAANSLTPSISEIEPGLFIGNAGSSHDLKTLRDNGISAIVSLESVRSCYWASKAYREIIPEERHLFIACVDTSVQDLLQHMSDACDFIDRMLASVQPHLSSTTSESSENVEHTQRGGILVHCGKGISRSGTIVVAYLMRKHQMSLNDVLKLVQEKRKVKPSVAFMEQLDIWEKVKYEVWEDAEKMTAKPPYQEYLDKRKELISSRLNGPWPYYIDLAFGG</sequence>
<organism evidence="6">
    <name type="scientific">Petromyces alliaceus</name>
    <name type="common">Aspergillus alliaceus</name>
    <dbReference type="NCBI Taxonomy" id="209559"/>
    <lineage>
        <taxon>Eukaryota</taxon>
        <taxon>Fungi</taxon>
        <taxon>Dikarya</taxon>
        <taxon>Ascomycota</taxon>
        <taxon>Pezizomycotina</taxon>
        <taxon>Eurotiomycetes</taxon>
        <taxon>Eurotiomycetidae</taxon>
        <taxon>Eurotiales</taxon>
        <taxon>Aspergillaceae</taxon>
        <taxon>Aspergillus</taxon>
        <taxon>Aspergillus subgen. Circumdati</taxon>
    </lineage>
</organism>